<dbReference type="Pfam" id="PF03929">
    <property type="entry name" value="PepSY_TM"/>
    <property type="match status" value="1"/>
</dbReference>
<proteinExistence type="predicted"/>
<keyword evidence="1" id="KW-0812">Transmembrane</keyword>
<dbReference type="AlphaFoldDB" id="A0A520N2M0"/>
<feature type="transmembrane region" description="Helical" evidence="1">
    <location>
        <begin position="12"/>
        <end position="34"/>
    </location>
</feature>
<name>A0A520N2M0_9GAMM</name>
<dbReference type="Proteomes" id="UP000318710">
    <property type="component" value="Unassembled WGS sequence"/>
</dbReference>
<sequence length="201" mass="23441">MKTKRFVRNFHRYLSIFVSIQLLLWTISGIYFAYNKIELVRGEQYRLPKDIEYRIFDRLGTSVIETIEKGKKTYQSYPEGKVVEPLTKEEAIKITAQKTTLNPMEVSLVSELYPGSEYRGDLPVYKVTTDTKDGINVYVGYMTGDIGSIRSDSWRIWDFLWSLHIMDYRERDNINNILLQILSVLALVTSVSGITLFFVKR</sequence>
<accession>A0A520N2M0</accession>
<evidence type="ECO:0000313" key="3">
    <source>
        <dbReference type="Proteomes" id="UP000318710"/>
    </source>
</evidence>
<keyword evidence="1" id="KW-0472">Membrane</keyword>
<organism evidence="2 3">
    <name type="scientific">SAR86 cluster bacterium</name>
    <dbReference type="NCBI Taxonomy" id="2030880"/>
    <lineage>
        <taxon>Bacteria</taxon>
        <taxon>Pseudomonadati</taxon>
        <taxon>Pseudomonadota</taxon>
        <taxon>Gammaproteobacteria</taxon>
        <taxon>SAR86 cluster</taxon>
    </lineage>
</organism>
<gene>
    <name evidence="2" type="ORF">EVA93_02600</name>
</gene>
<feature type="transmembrane region" description="Helical" evidence="1">
    <location>
        <begin position="177"/>
        <end position="199"/>
    </location>
</feature>
<evidence type="ECO:0000256" key="1">
    <source>
        <dbReference type="SAM" id="Phobius"/>
    </source>
</evidence>
<dbReference type="InterPro" id="IPR005625">
    <property type="entry name" value="PepSY-ass_TM"/>
</dbReference>
<evidence type="ECO:0008006" key="4">
    <source>
        <dbReference type="Google" id="ProtNLM"/>
    </source>
</evidence>
<comment type="caution">
    <text evidence="2">The sequence shown here is derived from an EMBL/GenBank/DDBJ whole genome shotgun (WGS) entry which is preliminary data.</text>
</comment>
<reference evidence="2 3" key="1">
    <citation type="submission" date="2019-02" db="EMBL/GenBank/DDBJ databases">
        <title>Prokaryotic population dynamics and viral predation in marine succession experiment using metagenomics: the confinement effect.</title>
        <authorList>
            <person name="Haro-Moreno J.M."/>
            <person name="Rodriguez-Valera F."/>
            <person name="Lopez-Perez M."/>
        </authorList>
    </citation>
    <scope>NUCLEOTIDE SEQUENCE [LARGE SCALE GENOMIC DNA]</scope>
    <source>
        <strain evidence="2">MED-G160</strain>
    </source>
</reference>
<evidence type="ECO:0000313" key="2">
    <source>
        <dbReference type="EMBL" id="RZO27675.1"/>
    </source>
</evidence>
<dbReference type="EMBL" id="SHBF01000012">
    <property type="protein sequence ID" value="RZO27675.1"/>
    <property type="molecule type" value="Genomic_DNA"/>
</dbReference>
<keyword evidence="1" id="KW-1133">Transmembrane helix</keyword>
<protein>
    <recommendedName>
        <fullName evidence="4">PepSY domain-containing protein</fullName>
    </recommendedName>
</protein>